<dbReference type="AlphaFoldDB" id="A0A6P0GLM4"/>
<dbReference type="HAMAP" id="MF_01114">
    <property type="entry name" value="RecX"/>
    <property type="match status" value="1"/>
</dbReference>
<gene>
    <name evidence="5" type="primary">recX</name>
    <name evidence="10" type="ORF">GCU54_19855</name>
</gene>
<evidence type="ECO:0000256" key="3">
    <source>
        <dbReference type="ARBA" id="ARBA00018111"/>
    </source>
</evidence>
<feature type="compositionally biased region" description="Low complexity" evidence="6">
    <location>
        <begin position="47"/>
        <end position="57"/>
    </location>
</feature>
<dbReference type="Gene3D" id="1.10.10.10">
    <property type="entry name" value="Winged helix-like DNA-binding domain superfamily/Winged helix DNA-binding domain"/>
    <property type="match status" value="1"/>
</dbReference>
<keyword evidence="4 5" id="KW-0963">Cytoplasm</keyword>
<dbReference type="InterPro" id="IPR053924">
    <property type="entry name" value="RecX_HTH_2nd"/>
</dbReference>
<feature type="domain" description="RecX second three-helical" evidence="7">
    <location>
        <begin position="121"/>
        <end position="162"/>
    </location>
</feature>
<dbReference type="GO" id="GO:0005737">
    <property type="term" value="C:cytoplasm"/>
    <property type="evidence" value="ECO:0007669"/>
    <property type="project" value="UniProtKB-SubCell"/>
</dbReference>
<dbReference type="PANTHER" id="PTHR33602">
    <property type="entry name" value="REGULATORY PROTEIN RECX FAMILY PROTEIN"/>
    <property type="match status" value="1"/>
</dbReference>
<evidence type="ECO:0000313" key="11">
    <source>
        <dbReference type="Proteomes" id="UP000471126"/>
    </source>
</evidence>
<feature type="region of interest" description="Disordered" evidence="6">
    <location>
        <begin position="221"/>
        <end position="241"/>
    </location>
</feature>
<dbReference type="EMBL" id="JAAGWE010000036">
    <property type="protein sequence ID" value="NEM08229.1"/>
    <property type="molecule type" value="Genomic_DNA"/>
</dbReference>
<comment type="similarity">
    <text evidence="2 5">Belongs to the RecX family.</text>
</comment>
<evidence type="ECO:0000256" key="6">
    <source>
        <dbReference type="SAM" id="MobiDB-lite"/>
    </source>
</evidence>
<sequence length="241" mass="25427">MTGWSGSSSEWADPEQSDRPPGRRGRGARDRSGRSRRRAGPSPDPDGPAAADPDAAPGAGGPRVADDPGDPESVARAICLRALTGAARTRQQLADLLERRGIPEDAAAAVLDRFGEVGLVDDAAFARAWVTSRQAGRGLARRALRAELRAKGVDGEDAEQALAQVDDEDERASALHLVERRLRALHRVDRVTATRRLVGMLARKGYNGGLAAAVVREVLDEAGSYTDGPDTDGRDLPGGDG</sequence>
<comment type="subcellular location">
    <subcellularLocation>
        <location evidence="1 5">Cytoplasm</location>
    </subcellularLocation>
</comment>
<evidence type="ECO:0000256" key="1">
    <source>
        <dbReference type="ARBA" id="ARBA00004496"/>
    </source>
</evidence>
<evidence type="ECO:0000259" key="9">
    <source>
        <dbReference type="Pfam" id="PF21982"/>
    </source>
</evidence>
<feature type="compositionally biased region" description="Polar residues" evidence="6">
    <location>
        <begin position="1"/>
        <end position="10"/>
    </location>
</feature>
<comment type="function">
    <text evidence="5">Modulates RecA activity.</text>
</comment>
<organism evidence="10 11">
    <name type="scientific">Geodermatophilus normandii</name>
    <dbReference type="NCBI Taxonomy" id="1137989"/>
    <lineage>
        <taxon>Bacteria</taxon>
        <taxon>Bacillati</taxon>
        <taxon>Actinomycetota</taxon>
        <taxon>Actinomycetes</taxon>
        <taxon>Geodermatophilales</taxon>
        <taxon>Geodermatophilaceae</taxon>
        <taxon>Geodermatophilus</taxon>
    </lineage>
</organism>
<comment type="caution">
    <text evidence="10">The sequence shown here is derived from an EMBL/GenBank/DDBJ whole genome shotgun (WGS) entry which is preliminary data.</text>
</comment>
<dbReference type="Pfam" id="PF02631">
    <property type="entry name" value="RecX_HTH2"/>
    <property type="match status" value="1"/>
</dbReference>
<feature type="compositionally biased region" description="Basic and acidic residues" evidence="6">
    <location>
        <begin position="231"/>
        <end position="241"/>
    </location>
</feature>
<evidence type="ECO:0000259" key="8">
    <source>
        <dbReference type="Pfam" id="PF21981"/>
    </source>
</evidence>
<dbReference type="InterPro" id="IPR053926">
    <property type="entry name" value="RecX_HTH_1st"/>
</dbReference>
<evidence type="ECO:0000259" key="7">
    <source>
        <dbReference type="Pfam" id="PF02631"/>
    </source>
</evidence>
<accession>A0A6P0GLM4</accession>
<feature type="compositionally biased region" description="Basic and acidic residues" evidence="6">
    <location>
        <begin position="16"/>
        <end position="33"/>
    </location>
</feature>
<protein>
    <recommendedName>
        <fullName evidence="3 5">Regulatory protein RecX</fullName>
    </recommendedName>
</protein>
<dbReference type="InterPro" id="IPR053925">
    <property type="entry name" value="RecX_HTH_3rd"/>
</dbReference>
<dbReference type="InterPro" id="IPR036388">
    <property type="entry name" value="WH-like_DNA-bd_sf"/>
</dbReference>
<proteinExistence type="inferred from homology"/>
<evidence type="ECO:0000256" key="2">
    <source>
        <dbReference type="ARBA" id="ARBA00009695"/>
    </source>
</evidence>
<dbReference type="InterPro" id="IPR003783">
    <property type="entry name" value="Regulatory_RecX"/>
</dbReference>
<dbReference type="Proteomes" id="UP000471126">
    <property type="component" value="Unassembled WGS sequence"/>
</dbReference>
<dbReference type="PANTHER" id="PTHR33602:SF1">
    <property type="entry name" value="REGULATORY PROTEIN RECX FAMILY PROTEIN"/>
    <property type="match status" value="1"/>
</dbReference>
<reference evidence="10 11" key="1">
    <citation type="submission" date="2019-12" db="EMBL/GenBank/DDBJ databases">
        <title>WGS of CPCC 203550 I12A-02606.</title>
        <authorList>
            <person name="Jiang Z."/>
        </authorList>
    </citation>
    <scope>NUCLEOTIDE SEQUENCE [LARGE SCALE GENOMIC DNA]</scope>
    <source>
        <strain evidence="10 11">I12A-02606</strain>
    </source>
</reference>
<name>A0A6P0GLM4_9ACTN</name>
<evidence type="ECO:0000256" key="4">
    <source>
        <dbReference type="ARBA" id="ARBA00022490"/>
    </source>
</evidence>
<evidence type="ECO:0000256" key="5">
    <source>
        <dbReference type="HAMAP-Rule" id="MF_01114"/>
    </source>
</evidence>
<feature type="domain" description="RecX first three-helical" evidence="9">
    <location>
        <begin position="75"/>
        <end position="113"/>
    </location>
</feature>
<feature type="domain" description="RecX third three-helical" evidence="8">
    <location>
        <begin position="169"/>
        <end position="214"/>
    </location>
</feature>
<dbReference type="GO" id="GO:0006282">
    <property type="term" value="P:regulation of DNA repair"/>
    <property type="evidence" value="ECO:0007669"/>
    <property type="project" value="UniProtKB-UniRule"/>
</dbReference>
<dbReference type="Pfam" id="PF21981">
    <property type="entry name" value="RecX_HTH3"/>
    <property type="match status" value="1"/>
</dbReference>
<dbReference type="Pfam" id="PF21982">
    <property type="entry name" value="RecX_HTH1"/>
    <property type="match status" value="1"/>
</dbReference>
<feature type="region of interest" description="Disordered" evidence="6">
    <location>
        <begin position="1"/>
        <end position="71"/>
    </location>
</feature>
<evidence type="ECO:0000313" key="10">
    <source>
        <dbReference type="EMBL" id="NEM08229.1"/>
    </source>
</evidence>